<reference evidence="2 3" key="1">
    <citation type="submission" date="2024-04" db="EMBL/GenBank/DDBJ databases">
        <title>Complete genome sequence of Fusarium acuminatum.</title>
        <authorList>
            <person name="Lan B."/>
        </authorList>
    </citation>
    <scope>NUCLEOTIDE SEQUENCE [LARGE SCALE GENOMIC DNA]</scope>
    <source>
        <strain evidence="2">1A</strain>
    </source>
</reference>
<dbReference type="EMBL" id="CP151263">
    <property type="protein sequence ID" value="WZH46349.1"/>
    <property type="molecule type" value="Genomic_DNA"/>
</dbReference>
<feature type="region of interest" description="Disordered" evidence="1">
    <location>
        <begin position="85"/>
        <end position="170"/>
    </location>
</feature>
<keyword evidence="3" id="KW-1185">Reference proteome</keyword>
<accession>A0ABZ2X370</accession>
<feature type="compositionally biased region" description="Basic and acidic residues" evidence="1">
    <location>
        <begin position="158"/>
        <end position="170"/>
    </location>
</feature>
<evidence type="ECO:0000256" key="1">
    <source>
        <dbReference type="SAM" id="MobiDB-lite"/>
    </source>
</evidence>
<sequence>MPPAEKKWDANAERDLCVAIIMGSADGDRLRYNWPKVHSSMETLGYSFTKDAISYVPICPLPYADTDHQIRQHFSKSIMRDFKGRHCDVSSNNSPAPTPKKATPRKRATPRKKKAASEEDDDDDVGVSPAAKKMKRKKEEEEEEDDHKSSDFNAAQNQRERSATAVGADDKFANWLASGNLAID</sequence>
<evidence type="ECO:0000313" key="2">
    <source>
        <dbReference type="EMBL" id="WZH46349.1"/>
    </source>
</evidence>
<name>A0ABZ2X370_9HYPO</name>
<dbReference type="Proteomes" id="UP001489902">
    <property type="component" value="Chromosome 4"/>
</dbReference>
<feature type="compositionally biased region" description="Basic residues" evidence="1">
    <location>
        <begin position="102"/>
        <end position="114"/>
    </location>
</feature>
<organism evidence="2 3">
    <name type="scientific">Fusarium acuminatum</name>
    <dbReference type="NCBI Taxonomy" id="5515"/>
    <lineage>
        <taxon>Eukaryota</taxon>
        <taxon>Fungi</taxon>
        <taxon>Dikarya</taxon>
        <taxon>Ascomycota</taxon>
        <taxon>Pezizomycotina</taxon>
        <taxon>Sordariomycetes</taxon>
        <taxon>Hypocreomycetidae</taxon>
        <taxon>Hypocreales</taxon>
        <taxon>Nectriaceae</taxon>
        <taxon>Fusarium</taxon>
        <taxon>Fusarium tricinctum species complex</taxon>
    </lineage>
</organism>
<evidence type="ECO:0000313" key="3">
    <source>
        <dbReference type="Proteomes" id="UP001489902"/>
    </source>
</evidence>
<gene>
    <name evidence="2" type="ORF">QYS62_007423</name>
</gene>
<proteinExistence type="predicted"/>
<protein>
    <submittedName>
        <fullName evidence="2">Uncharacterized protein</fullName>
    </submittedName>
</protein>